<evidence type="ECO:0000313" key="2">
    <source>
        <dbReference type="EMBL" id="KRZ03360.1"/>
    </source>
</evidence>
<keyword evidence="3" id="KW-1185">Reference proteome</keyword>
<comment type="caution">
    <text evidence="2">The sequence shown here is derived from an EMBL/GenBank/DDBJ whole genome shotgun (WGS) entry which is preliminary data.</text>
</comment>
<feature type="region of interest" description="Disordered" evidence="1">
    <location>
        <begin position="115"/>
        <end position="162"/>
    </location>
</feature>
<feature type="compositionally biased region" description="Polar residues" evidence="1">
    <location>
        <begin position="229"/>
        <end position="239"/>
    </location>
</feature>
<organism evidence="2 3">
    <name type="scientific">Trichinella zimbabwensis</name>
    <dbReference type="NCBI Taxonomy" id="268475"/>
    <lineage>
        <taxon>Eukaryota</taxon>
        <taxon>Metazoa</taxon>
        <taxon>Ecdysozoa</taxon>
        <taxon>Nematoda</taxon>
        <taxon>Enoplea</taxon>
        <taxon>Dorylaimia</taxon>
        <taxon>Trichinellida</taxon>
        <taxon>Trichinellidae</taxon>
        <taxon>Trichinella</taxon>
    </lineage>
</organism>
<protein>
    <submittedName>
        <fullName evidence="2">Uncharacterized protein</fullName>
    </submittedName>
</protein>
<feature type="region of interest" description="Disordered" evidence="1">
    <location>
        <begin position="204"/>
        <end position="239"/>
    </location>
</feature>
<sequence length="239" mass="26216">MFTVQRFIHYYFTRLWRKNCLKIKRRLPERGLVAPFQHSQRTRVGCLQRSGGQATESRRIRRLQRALQSCHARLTNGALQLIVVLVAELMQLIASPRHAFHVTLAQFDQNLANSVDGSASASAKPKRSPGHSSDGHANRKSRGVAAAALQSDDPLASSSSSPPLAAVSLPSCTLLLGECSPPSELVKHLINKFASVDTCTNGCNKPNASSSRTNTQAGSDHWSKWLKQARQSNNAQARR</sequence>
<name>A0A0V1GYF3_9BILA</name>
<gene>
    <name evidence="2" type="ORF">T11_8243</name>
</gene>
<evidence type="ECO:0000256" key="1">
    <source>
        <dbReference type="SAM" id="MobiDB-lite"/>
    </source>
</evidence>
<dbReference type="AlphaFoldDB" id="A0A0V1GYF3"/>
<dbReference type="EMBL" id="JYDP01000195">
    <property type="protein sequence ID" value="KRZ03360.1"/>
    <property type="molecule type" value="Genomic_DNA"/>
</dbReference>
<accession>A0A0V1GYF3</accession>
<reference evidence="2 3" key="1">
    <citation type="submission" date="2015-01" db="EMBL/GenBank/DDBJ databases">
        <title>Evolution of Trichinella species and genotypes.</title>
        <authorList>
            <person name="Korhonen P.K."/>
            <person name="Edoardo P."/>
            <person name="Giuseppe L.R."/>
            <person name="Gasser R.B."/>
        </authorList>
    </citation>
    <scope>NUCLEOTIDE SEQUENCE [LARGE SCALE GENOMIC DNA]</scope>
    <source>
        <strain evidence="2">ISS1029</strain>
    </source>
</reference>
<proteinExistence type="predicted"/>
<feature type="compositionally biased region" description="Low complexity" evidence="1">
    <location>
        <begin position="145"/>
        <end position="162"/>
    </location>
</feature>
<feature type="compositionally biased region" description="Polar residues" evidence="1">
    <location>
        <begin position="204"/>
        <end position="218"/>
    </location>
</feature>
<dbReference type="Proteomes" id="UP000055024">
    <property type="component" value="Unassembled WGS sequence"/>
</dbReference>
<evidence type="ECO:0000313" key="3">
    <source>
        <dbReference type="Proteomes" id="UP000055024"/>
    </source>
</evidence>